<protein>
    <submittedName>
        <fullName evidence="3">Stage III sporulation protein AE</fullName>
    </submittedName>
</protein>
<organism evidence="3 4">
    <name type="scientific">Candidatus Avoscillospira stercorigallinarum</name>
    <dbReference type="NCBI Taxonomy" id="2840708"/>
    <lineage>
        <taxon>Bacteria</taxon>
        <taxon>Bacillati</taxon>
        <taxon>Bacillota</taxon>
        <taxon>Clostridia</taxon>
        <taxon>Eubacteriales</taxon>
        <taxon>Oscillospiraceae</taxon>
        <taxon>Oscillospiraceae incertae sedis</taxon>
        <taxon>Candidatus Avoscillospira</taxon>
    </lineage>
</organism>
<proteinExistence type="predicted"/>
<reference evidence="3" key="2">
    <citation type="journal article" date="2021" name="PeerJ">
        <title>Extensive microbial diversity within the chicken gut microbiome revealed by metagenomics and culture.</title>
        <authorList>
            <person name="Gilroy R."/>
            <person name="Ravi A."/>
            <person name="Getino M."/>
            <person name="Pursley I."/>
            <person name="Horton D.L."/>
            <person name="Alikhan N.F."/>
            <person name="Baker D."/>
            <person name="Gharbi K."/>
            <person name="Hall N."/>
            <person name="Watson M."/>
            <person name="Adriaenssens E.M."/>
            <person name="Foster-Nyarko E."/>
            <person name="Jarju S."/>
            <person name="Secka A."/>
            <person name="Antonio M."/>
            <person name="Oren A."/>
            <person name="Chaudhuri R.R."/>
            <person name="La Ragione R."/>
            <person name="Hildebrand F."/>
            <person name="Pallen M.J."/>
        </authorList>
    </citation>
    <scope>NUCLEOTIDE SEQUENCE</scope>
    <source>
        <strain evidence="3">ChiSjej2B20-13462</strain>
    </source>
</reference>
<keyword evidence="1" id="KW-1133">Transmembrane helix</keyword>
<dbReference type="Proteomes" id="UP000886874">
    <property type="component" value="Unassembled WGS sequence"/>
</dbReference>
<keyword evidence="1" id="KW-0812">Transmembrane</keyword>
<comment type="caution">
    <text evidence="3">The sequence shown here is derived from an EMBL/GenBank/DDBJ whole genome shotgun (WGS) entry which is preliminary data.</text>
</comment>
<keyword evidence="1" id="KW-0472">Membrane</keyword>
<feature type="chain" id="PRO_5038515015" evidence="2">
    <location>
        <begin position="21"/>
        <end position="363"/>
    </location>
</feature>
<feature type="transmembrane region" description="Helical" evidence="1">
    <location>
        <begin position="77"/>
        <end position="98"/>
    </location>
</feature>
<evidence type="ECO:0000313" key="4">
    <source>
        <dbReference type="Proteomes" id="UP000886874"/>
    </source>
</evidence>
<feature type="signal peptide" evidence="2">
    <location>
        <begin position="1"/>
        <end position="20"/>
    </location>
</feature>
<gene>
    <name evidence="3" type="ORF">IAA67_01225</name>
</gene>
<sequence length="363" mass="37036">MRRIIVCFLVAVLLALPAGALDVAQAQADQFGLDGLEDAVPEGARQWMDELDPAVQTDFGAAVGEIFQDAVAQSGPIWRSAFGLMLRVLLIVVLCQMVEALGEVQGSQAVALAGALAVTACCAADVSALVGLGRETLEEISSFSTLLMPVMAAAAAASGGTVSAGGLYAVTVVFSNLLIRLSTTLFLPMIYADLALAMVDAALQQERLQGLRQCLAWVIRNGLKGVMYAYTGFMAVTGVLSGSADAAALKAAQMTISTVVPVVGGIISSAAETVLSSAGLLRSAAGTFGMLAVLGAFVMPFLQIGISYLAFKVTAALSAVLGSGQGRLLEALTGAAGNLLAMVGSATVMSLLACCCFMKVVTP</sequence>
<feature type="transmembrane region" description="Helical" evidence="1">
    <location>
        <begin position="331"/>
        <end position="358"/>
    </location>
</feature>
<accession>A0A9D1CMP2</accession>
<name>A0A9D1CMP2_9FIRM</name>
<feature type="transmembrane region" description="Helical" evidence="1">
    <location>
        <begin position="225"/>
        <end position="244"/>
    </location>
</feature>
<dbReference type="EMBL" id="DVFN01000015">
    <property type="protein sequence ID" value="HIQ68946.1"/>
    <property type="molecule type" value="Genomic_DNA"/>
</dbReference>
<feature type="transmembrane region" description="Helical" evidence="1">
    <location>
        <begin position="288"/>
        <end position="311"/>
    </location>
</feature>
<reference evidence="3" key="1">
    <citation type="submission" date="2020-10" db="EMBL/GenBank/DDBJ databases">
        <authorList>
            <person name="Gilroy R."/>
        </authorList>
    </citation>
    <scope>NUCLEOTIDE SEQUENCE</scope>
    <source>
        <strain evidence="3">ChiSjej2B20-13462</strain>
    </source>
</reference>
<feature type="transmembrane region" description="Helical" evidence="1">
    <location>
        <begin position="110"/>
        <end position="132"/>
    </location>
</feature>
<evidence type="ECO:0000256" key="2">
    <source>
        <dbReference type="SAM" id="SignalP"/>
    </source>
</evidence>
<dbReference type="InterPro" id="IPR014194">
    <property type="entry name" value="Spore_III_AE"/>
</dbReference>
<evidence type="ECO:0000313" key="3">
    <source>
        <dbReference type="EMBL" id="HIQ68946.1"/>
    </source>
</evidence>
<evidence type="ECO:0000256" key="1">
    <source>
        <dbReference type="SAM" id="Phobius"/>
    </source>
</evidence>
<dbReference type="AlphaFoldDB" id="A0A9D1CMP2"/>
<feature type="transmembrane region" description="Helical" evidence="1">
    <location>
        <begin position="152"/>
        <end position="179"/>
    </location>
</feature>
<dbReference type="Pfam" id="PF09546">
    <property type="entry name" value="Spore_III_AE"/>
    <property type="match status" value="1"/>
</dbReference>
<keyword evidence="2" id="KW-0732">Signal</keyword>
<feature type="transmembrane region" description="Helical" evidence="1">
    <location>
        <begin position="256"/>
        <end position="281"/>
    </location>
</feature>